<keyword evidence="3" id="KW-0614">Plasmid</keyword>
<accession>A0A1D8AGV8</accession>
<dbReference type="OrthoDB" id="9810761at2"/>
<geneLocation type="plasmid" evidence="3 4">
    <name>pSA3</name>
</geneLocation>
<dbReference type="EMBL" id="CP017078">
    <property type="protein sequence ID" value="AOR81323.1"/>
    <property type="molecule type" value="Genomic_DNA"/>
</dbReference>
<dbReference type="AlphaFoldDB" id="A0A1D8AGV8"/>
<dbReference type="NCBIfam" id="TIGR02782">
    <property type="entry name" value="TrbB_P"/>
    <property type="match status" value="1"/>
</dbReference>
<dbReference type="SUPFAM" id="SSF52540">
    <property type="entry name" value="P-loop containing nucleoside triphosphate hydrolases"/>
    <property type="match status" value="1"/>
</dbReference>
<dbReference type="InterPro" id="IPR050921">
    <property type="entry name" value="T4SS_GSP_E_ATPase"/>
</dbReference>
<sequence>MSNRQSHQRLVHKLREALGSTLCNALDDALVVEIMLNPNGQLFVERIGEAMTCAGTLAAQAAETIIGTVAHALGTEVNAARPIISGELPIDGHRFEGLLSPVVAAPVFTIRKRATRLFPLQSYVLDRIMTDYQAAMIRNAVESRMNIVVAGGTGTGKTTLTNAVIAEIVTASPEQRLVVLEDTAEIQCAAENAVCLHTTEEVDMNRLLKSTMRLRPDRIIVGEVRDGAALTLLKAWNTGHPGGVTTIHANNALSALTRLEQLTAEVSQRPMPEVIGEAVDLVIWIERVPKGRRVRDLLLVEGYRDGRYRVESCNPEDSRDVA</sequence>
<evidence type="ECO:0000313" key="3">
    <source>
        <dbReference type="EMBL" id="AOR81323.1"/>
    </source>
</evidence>
<feature type="domain" description="Bacterial type II secretion system protein E" evidence="2">
    <location>
        <begin position="212"/>
        <end position="226"/>
    </location>
</feature>
<evidence type="ECO:0000313" key="4">
    <source>
        <dbReference type="Proteomes" id="UP000094626"/>
    </source>
</evidence>
<comment type="similarity">
    <text evidence="1">Belongs to the GSP E family.</text>
</comment>
<proteinExistence type="inferred from homology"/>
<name>A0A1D8AGV8_9SPHN</name>
<dbReference type="CDD" id="cd01130">
    <property type="entry name" value="VirB11-like_ATPase"/>
    <property type="match status" value="1"/>
</dbReference>
<keyword evidence="4" id="KW-1185">Reference proteome</keyword>
<dbReference type="PANTHER" id="PTHR30486">
    <property type="entry name" value="TWITCHING MOTILITY PROTEIN PILT"/>
    <property type="match status" value="1"/>
</dbReference>
<dbReference type="InterPro" id="IPR027417">
    <property type="entry name" value="P-loop_NTPase"/>
</dbReference>
<dbReference type="InterPro" id="IPR014149">
    <property type="entry name" value="Conjug-transfer_TrbB"/>
</dbReference>
<dbReference type="PROSITE" id="PS00662">
    <property type="entry name" value="T2SP_E"/>
    <property type="match status" value="1"/>
</dbReference>
<dbReference type="GO" id="GO:0005737">
    <property type="term" value="C:cytoplasm"/>
    <property type="evidence" value="ECO:0007669"/>
    <property type="project" value="InterPro"/>
</dbReference>
<dbReference type="Gene3D" id="3.30.450.90">
    <property type="match status" value="1"/>
</dbReference>
<dbReference type="Pfam" id="PF00437">
    <property type="entry name" value="T2SSE"/>
    <property type="match status" value="1"/>
</dbReference>
<dbReference type="InterPro" id="IPR001482">
    <property type="entry name" value="T2SS/T4SS_dom"/>
</dbReference>
<dbReference type="GO" id="GO:0005524">
    <property type="term" value="F:ATP binding"/>
    <property type="evidence" value="ECO:0007669"/>
    <property type="project" value="InterPro"/>
</dbReference>
<dbReference type="PANTHER" id="PTHR30486:SF6">
    <property type="entry name" value="TYPE IV PILUS RETRACTATION ATPASE PILT"/>
    <property type="match status" value="1"/>
</dbReference>
<evidence type="ECO:0000256" key="1">
    <source>
        <dbReference type="ARBA" id="ARBA00006611"/>
    </source>
</evidence>
<reference evidence="4" key="1">
    <citation type="journal article" date="2017" name="J. Biotechnol.">
        <title>Complete genome sequence of Novosphingobium resinovorum SA1, a versatile xenobiotic-degrading bacterium capable of utilizing sulfanilic acid.</title>
        <authorList>
            <person name="Hegedus B."/>
            <person name="Kos P.B."/>
            <person name="Balint B."/>
            <person name="Maroti G."/>
            <person name="Gan H.M."/>
            <person name="Perei K."/>
            <person name="Rakhely G."/>
        </authorList>
    </citation>
    <scope>NUCLEOTIDE SEQUENCE [LARGE SCALE GENOMIC DNA]</scope>
    <source>
        <strain evidence="4">SA1</strain>
    </source>
</reference>
<dbReference type="KEGG" id="nre:BES08_30420"/>
<evidence type="ECO:0000259" key="2">
    <source>
        <dbReference type="PROSITE" id="PS00662"/>
    </source>
</evidence>
<dbReference type="Proteomes" id="UP000094626">
    <property type="component" value="Plasmid pSA3"/>
</dbReference>
<dbReference type="GO" id="GO:0016887">
    <property type="term" value="F:ATP hydrolysis activity"/>
    <property type="evidence" value="ECO:0007669"/>
    <property type="project" value="InterPro"/>
</dbReference>
<organism evidence="3 4">
    <name type="scientific">Novosphingobium resinovorum</name>
    <dbReference type="NCBI Taxonomy" id="158500"/>
    <lineage>
        <taxon>Bacteria</taxon>
        <taxon>Pseudomonadati</taxon>
        <taxon>Pseudomonadota</taxon>
        <taxon>Alphaproteobacteria</taxon>
        <taxon>Sphingomonadales</taxon>
        <taxon>Sphingomonadaceae</taxon>
        <taxon>Novosphingobium</taxon>
    </lineage>
</organism>
<gene>
    <name evidence="3" type="ORF">BES08_30420</name>
</gene>
<dbReference type="NCBIfam" id="NF010407">
    <property type="entry name" value="PRK13833.1"/>
    <property type="match status" value="1"/>
</dbReference>
<dbReference type="Gene3D" id="3.40.50.300">
    <property type="entry name" value="P-loop containing nucleotide triphosphate hydrolases"/>
    <property type="match status" value="1"/>
</dbReference>
<protein>
    <submittedName>
        <fullName evidence="3">P-type conjugative transfer ATPase TrbB</fullName>
    </submittedName>
</protein>
<dbReference type="RefSeq" id="WP_069710393.1">
    <property type="nucleotide sequence ID" value="NZ_CP017078.1"/>
</dbReference>